<organism evidence="1 2">
    <name type="scientific">Gossypium schwendimanii</name>
    <name type="common">Cotton</name>
    <dbReference type="NCBI Taxonomy" id="34291"/>
    <lineage>
        <taxon>Eukaryota</taxon>
        <taxon>Viridiplantae</taxon>
        <taxon>Streptophyta</taxon>
        <taxon>Embryophyta</taxon>
        <taxon>Tracheophyta</taxon>
        <taxon>Spermatophyta</taxon>
        <taxon>Magnoliopsida</taxon>
        <taxon>eudicotyledons</taxon>
        <taxon>Gunneridae</taxon>
        <taxon>Pentapetalae</taxon>
        <taxon>rosids</taxon>
        <taxon>malvids</taxon>
        <taxon>Malvales</taxon>
        <taxon>Malvaceae</taxon>
        <taxon>Malvoideae</taxon>
        <taxon>Gossypium</taxon>
    </lineage>
</organism>
<evidence type="ECO:0000313" key="2">
    <source>
        <dbReference type="Proteomes" id="UP000593576"/>
    </source>
</evidence>
<dbReference type="InterPro" id="IPR021827">
    <property type="entry name" value="Nup186/Nup192/Nup205"/>
</dbReference>
<proteinExistence type="predicted"/>
<accession>A0A7J9NCM6</accession>
<dbReference type="GO" id="GO:0005643">
    <property type="term" value="C:nuclear pore"/>
    <property type="evidence" value="ECO:0007669"/>
    <property type="project" value="InterPro"/>
</dbReference>
<name>A0A7J9NCM6_GOSSC</name>
<dbReference type="AlphaFoldDB" id="A0A7J9NCM6"/>
<dbReference type="Proteomes" id="UP000593576">
    <property type="component" value="Unassembled WGS sequence"/>
</dbReference>
<comment type="caution">
    <text evidence="1">The sequence shown here is derived from an EMBL/GenBank/DDBJ whole genome shotgun (WGS) entry which is preliminary data.</text>
</comment>
<sequence length="143" mass="15594">MQPLVEGLCANKTIGKLFELASGDKQLGSFLINLRKMAFEEAFHLICPVRAGAMSVMEQCVARLGVAMFNAILWKSMNKIPTDSTSNPIRKAYTSDEELNSPLTSTIEILLLSPTIVAKGSMNGEHKLDGYGGLIALYKLLCE</sequence>
<dbReference type="PANTHER" id="PTHR31344">
    <property type="entry name" value="NUCLEAR PORE COMPLEX PROTEIN NUP205"/>
    <property type="match status" value="1"/>
</dbReference>
<evidence type="ECO:0000313" key="1">
    <source>
        <dbReference type="EMBL" id="MBA0880944.1"/>
    </source>
</evidence>
<gene>
    <name evidence="1" type="ORF">Goshw_022716</name>
</gene>
<reference evidence="1 2" key="1">
    <citation type="journal article" date="2019" name="Genome Biol. Evol.">
        <title>Insights into the evolution of the New World diploid cottons (Gossypium, subgenus Houzingenia) based on genome sequencing.</title>
        <authorList>
            <person name="Grover C.E."/>
            <person name="Arick M.A. 2nd"/>
            <person name="Thrash A."/>
            <person name="Conover J.L."/>
            <person name="Sanders W.S."/>
            <person name="Peterson D.G."/>
            <person name="Frelichowski J.E."/>
            <person name="Scheffler J.A."/>
            <person name="Scheffler B.E."/>
            <person name="Wendel J.F."/>
        </authorList>
    </citation>
    <scope>NUCLEOTIDE SEQUENCE [LARGE SCALE GENOMIC DNA]</scope>
    <source>
        <strain evidence="1">1</strain>
        <tissue evidence="1">Leaf</tissue>
    </source>
</reference>
<dbReference type="EMBL" id="JABFAF010278449">
    <property type="protein sequence ID" value="MBA0880944.1"/>
    <property type="molecule type" value="Genomic_DNA"/>
</dbReference>
<feature type="non-terminal residue" evidence="1">
    <location>
        <position position="143"/>
    </location>
</feature>
<dbReference type="PANTHER" id="PTHR31344:SF11">
    <property type="entry name" value="NUCLEOLAR PROTEIN GAR2-LIKE PROTEIN"/>
    <property type="match status" value="1"/>
</dbReference>
<protein>
    <submittedName>
        <fullName evidence="1">Uncharacterized protein</fullName>
    </submittedName>
</protein>
<keyword evidence="2" id="KW-1185">Reference proteome</keyword>
<dbReference type="OrthoDB" id="1001522at2759"/>